<dbReference type="Pfam" id="PF18364">
    <property type="entry name" value="Molybdopterin_N"/>
    <property type="match status" value="1"/>
</dbReference>
<proteinExistence type="inferred from homology"/>
<evidence type="ECO:0000256" key="5">
    <source>
        <dbReference type="ARBA" id="ARBA00022764"/>
    </source>
</evidence>
<sequence length="804" mass="88137">MTTKLAAADTRSRFPTLSHWGAYTAVVEGGKLVACEPFPYDSAPSPILQSMPGMVHSPLRIRRPSVRRGWLRKRENAERSERGNDEFVEVDWDTALDLVAGELARVRADHGDASVFGGSYGWSSAGRLHHARTLTHRFLFAGGGCTTQAGNYSWGAAQFLLPHVIGTYKPVTGRVTDWRSVLEHTELFIAFGGLPLRNTQITSGGAGAHSSHEWIGRAKRSGVKFVVVSPTRADIPDGLQARWVPIRPNTDTALMLGIAHTLLTRGLHAADFLASHCEGFDAFAAYLLGRDDGQAKDARWAESICAVPAGTIIELATEAARQRTMLNCTWSLQRAHHGEQPYWASIALASMLGQIGLPGGGFAFGHGSINGAGTPRPDVAAPEMGAGANPARSSIPVARISDMLLHPGQRYDFNGREGIYPDIRMVYWAGGNPFHHHQDLNRLARAWQAPETIVVHDSWWTPTARRADIVLPATTTLERNDIGGSSRDRYVLAMHQALPPQYSSRNDFDIYRDLALRAGCEFAFTEGRDEFAWIRHIYDSMVERWAEAGFEAPPFEQFWEEGYTGLPEPGTPFVLFSDFRADPQGSPLSTPSGKIELYSRRIEEFGYQDCPPHPSWLPPAEWLGDAAAQRWPLHLITSQPADKLHSQLDAGSHSVSMKVRGRQAVHIHPLDAAARGIVQNEIVRVFNERGACLAGARLDDTLIRGVVVMSTGAWFDASNSSLERHGNPNVLTMDRGTSRLAQGCSAHSALVEIAPWSNGEPPEVRAFDAPPVSPLTGTSRGEDHFLKHMESREKSRTADPPSNG</sequence>
<evidence type="ECO:0000259" key="10">
    <source>
        <dbReference type="Pfam" id="PF18364"/>
    </source>
</evidence>
<dbReference type="InterPro" id="IPR050612">
    <property type="entry name" value="Prok_Mopterin_Oxidored"/>
</dbReference>
<reference evidence="11 12" key="1">
    <citation type="submission" date="2018-04" db="EMBL/GenBank/DDBJ databases">
        <title>Cupriavidus necator CR12 genome sequencing and assembly.</title>
        <authorList>
            <person name="Ben Fekih I."/>
            <person name="Mazhar H.S."/>
            <person name="Bello S.K."/>
            <person name="Rensing C."/>
        </authorList>
    </citation>
    <scope>NUCLEOTIDE SEQUENCE [LARGE SCALE GENOMIC DNA]</scope>
    <source>
        <strain evidence="11 12">CR12</strain>
    </source>
</reference>
<organism evidence="11 12">
    <name type="scientific">Cupriavidus necator</name>
    <name type="common">Alcaligenes eutrophus</name>
    <name type="synonym">Ralstonia eutropha</name>
    <dbReference type="NCBI Taxonomy" id="106590"/>
    <lineage>
        <taxon>Bacteria</taxon>
        <taxon>Pseudomonadati</taxon>
        <taxon>Pseudomonadota</taxon>
        <taxon>Betaproteobacteria</taxon>
        <taxon>Burkholderiales</taxon>
        <taxon>Burkholderiaceae</taxon>
        <taxon>Cupriavidus</taxon>
    </lineage>
</organism>
<dbReference type="Gene3D" id="3.40.50.740">
    <property type="match status" value="1"/>
</dbReference>
<dbReference type="GO" id="GO:0016740">
    <property type="term" value="F:transferase activity"/>
    <property type="evidence" value="ECO:0007669"/>
    <property type="project" value="UniProtKB-KW"/>
</dbReference>
<dbReference type="InterPro" id="IPR006655">
    <property type="entry name" value="Mopterin_OxRdtase_prok_CS"/>
</dbReference>
<dbReference type="AlphaFoldDB" id="A0A367PL94"/>
<evidence type="ECO:0000313" key="11">
    <source>
        <dbReference type="EMBL" id="RCJ08323.1"/>
    </source>
</evidence>
<dbReference type="CDD" id="cd02793">
    <property type="entry name" value="MopB_CT_DMSOR-BSOR-TMAOR"/>
    <property type="match status" value="1"/>
</dbReference>
<keyword evidence="4" id="KW-0479">Metal-binding</keyword>
<dbReference type="CDD" id="cd02769">
    <property type="entry name" value="MopB_DMSOR-BSOR-TMAOR"/>
    <property type="match status" value="1"/>
</dbReference>
<dbReference type="InterPro" id="IPR041460">
    <property type="entry name" value="Molybdopterin_N"/>
</dbReference>
<evidence type="ECO:0000256" key="1">
    <source>
        <dbReference type="ARBA" id="ARBA00001942"/>
    </source>
</evidence>
<feature type="domain" description="Molybdopterin oxidoreductase" evidence="8">
    <location>
        <begin position="60"/>
        <end position="515"/>
    </location>
</feature>
<dbReference type="InterPro" id="IPR041954">
    <property type="entry name" value="CT_DMSOR/BSOR/TMAOR"/>
</dbReference>
<dbReference type="Gene3D" id="3.90.55.10">
    <property type="entry name" value="Dimethylsulfoxide Reductase, domain 3"/>
    <property type="match status" value="1"/>
</dbReference>
<dbReference type="InterPro" id="IPR009010">
    <property type="entry name" value="Asp_de-COase-like_dom_sf"/>
</dbReference>
<dbReference type="PROSITE" id="PS00490">
    <property type="entry name" value="MOLYBDOPTERIN_PROK_2"/>
    <property type="match status" value="1"/>
</dbReference>
<evidence type="ECO:0000256" key="6">
    <source>
        <dbReference type="ARBA" id="ARBA00023002"/>
    </source>
</evidence>
<dbReference type="GO" id="GO:0016491">
    <property type="term" value="F:oxidoreductase activity"/>
    <property type="evidence" value="ECO:0007669"/>
    <property type="project" value="UniProtKB-KW"/>
</dbReference>
<name>A0A367PL94_CUPNE</name>
<evidence type="ECO:0000256" key="2">
    <source>
        <dbReference type="ARBA" id="ARBA00010312"/>
    </source>
</evidence>
<dbReference type="SUPFAM" id="SSF50692">
    <property type="entry name" value="ADC-like"/>
    <property type="match status" value="1"/>
</dbReference>
<dbReference type="PANTHER" id="PTHR43742:SF10">
    <property type="entry name" value="TRIMETHYLAMINE-N-OXIDE REDUCTASE 2"/>
    <property type="match status" value="1"/>
</dbReference>
<dbReference type="EMBL" id="QDHA01000026">
    <property type="protein sequence ID" value="RCJ08323.1"/>
    <property type="molecule type" value="Genomic_DNA"/>
</dbReference>
<evidence type="ECO:0000259" key="9">
    <source>
        <dbReference type="Pfam" id="PF01568"/>
    </source>
</evidence>
<feature type="domain" description="Molybdopterin oxidoreductase N-terminal" evidence="10">
    <location>
        <begin position="16"/>
        <end position="56"/>
    </location>
</feature>
<keyword evidence="11" id="KW-0808">Transferase</keyword>
<dbReference type="GO" id="GO:0009061">
    <property type="term" value="P:anaerobic respiration"/>
    <property type="evidence" value="ECO:0007669"/>
    <property type="project" value="TreeGrafter"/>
</dbReference>
<dbReference type="Gene3D" id="2.40.40.20">
    <property type="match status" value="1"/>
</dbReference>
<evidence type="ECO:0000256" key="7">
    <source>
        <dbReference type="SAM" id="MobiDB-lite"/>
    </source>
</evidence>
<dbReference type="Gene3D" id="3.40.228.10">
    <property type="entry name" value="Dimethylsulfoxide Reductase, domain 2"/>
    <property type="match status" value="1"/>
</dbReference>
<dbReference type="Proteomes" id="UP000253501">
    <property type="component" value="Unassembled WGS sequence"/>
</dbReference>
<comment type="cofactor">
    <cofactor evidence="1">
        <name>Mo-bis(molybdopterin guanine dinucleotide)</name>
        <dbReference type="ChEBI" id="CHEBI:60539"/>
    </cofactor>
</comment>
<dbReference type="GO" id="GO:0030288">
    <property type="term" value="C:outer membrane-bounded periplasmic space"/>
    <property type="evidence" value="ECO:0007669"/>
    <property type="project" value="TreeGrafter"/>
</dbReference>
<gene>
    <name evidence="11" type="ORF">DDK22_11895</name>
</gene>
<dbReference type="Pfam" id="PF01568">
    <property type="entry name" value="Molydop_binding"/>
    <property type="match status" value="1"/>
</dbReference>
<feature type="domain" description="Molybdopterin dinucleotide-binding" evidence="9">
    <location>
        <begin position="633"/>
        <end position="748"/>
    </location>
</feature>
<keyword evidence="6" id="KW-0560">Oxidoreductase</keyword>
<feature type="compositionally biased region" description="Basic and acidic residues" evidence="7">
    <location>
        <begin position="780"/>
        <end position="797"/>
    </location>
</feature>
<dbReference type="RefSeq" id="WP_114132129.1">
    <property type="nucleotide sequence ID" value="NZ_CP068436.1"/>
</dbReference>
<comment type="caution">
    <text evidence="11">The sequence shown here is derived from an EMBL/GenBank/DDBJ whole genome shotgun (WGS) entry which is preliminary data.</text>
</comment>
<evidence type="ECO:0000256" key="3">
    <source>
        <dbReference type="ARBA" id="ARBA00022505"/>
    </source>
</evidence>
<protein>
    <submittedName>
        <fullName evidence="11">Asp-tRNA(Asn)/Glu-tRNA(Gln) amidotransferase GatCAB subunit C</fullName>
    </submittedName>
</protein>
<evidence type="ECO:0000259" key="8">
    <source>
        <dbReference type="Pfam" id="PF00384"/>
    </source>
</evidence>
<dbReference type="GO" id="GO:0043546">
    <property type="term" value="F:molybdopterin cofactor binding"/>
    <property type="evidence" value="ECO:0007669"/>
    <property type="project" value="InterPro"/>
</dbReference>
<feature type="region of interest" description="Disordered" evidence="7">
    <location>
        <begin position="764"/>
        <end position="804"/>
    </location>
</feature>
<comment type="similarity">
    <text evidence="2">Belongs to the prokaryotic molybdopterin-containing oxidoreductase family.</text>
</comment>
<accession>A0A367PL94</accession>
<dbReference type="PANTHER" id="PTHR43742">
    <property type="entry name" value="TRIMETHYLAMINE-N-OXIDE REDUCTASE"/>
    <property type="match status" value="1"/>
</dbReference>
<dbReference type="SUPFAM" id="SSF53706">
    <property type="entry name" value="Formate dehydrogenase/DMSO reductase, domains 1-3"/>
    <property type="match status" value="1"/>
</dbReference>
<dbReference type="InterPro" id="IPR006657">
    <property type="entry name" value="MoPterin_dinucl-bd_dom"/>
</dbReference>
<dbReference type="Pfam" id="PF00384">
    <property type="entry name" value="Molybdopterin"/>
    <property type="match status" value="1"/>
</dbReference>
<keyword evidence="5" id="KW-0574">Periplasm</keyword>
<evidence type="ECO:0000313" key="12">
    <source>
        <dbReference type="Proteomes" id="UP000253501"/>
    </source>
</evidence>
<dbReference type="InterPro" id="IPR006656">
    <property type="entry name" value="Mopterin_OxRdtase"/>
</dbReference>
<dbReference type="GO" id="GO:0030151">
    <property type="term" value="F:molybdenum ion binding"/>
    <property type="evidence" value="ECO:0007669"/>
    <property type="project" value="TreeGrafter"/>
</dbReference>
<dbReference type="GO" id="GO:0009055">
    <property type="term" value="F:electron transfer activity"/>
    <property type="evidence" value="ECO:0007669"/>
    <property type="project" value="TreeGrafter"/>
</dbReference>
<keyword evidence="3" id="KW-0500">Molybdenum</keyword>
<evidence type="ECO:0000256" key="4">
    <source>
        <dbReference type="ARBA" id="ARBA00022723"/>
    </source>
</evidence>